<feature type="compositionally biased region" description="Polar residues" evidence="1">
    <location>
        <begin position="145"/>
        <end position="155"/>
    </location>
</feature>
<dbReference type="OrthoDB" id="4026742at2759"/>
<dbReference type="KEGG" id="cot:CORT_0G02670"/>
<dbReference type="EMBL" id="HE681725">
    <property type="protein sequence ID" value="CCG24947.1"/>
    <property type="molecule type" value="Genomic_DNA"/>
</dbReference>
<sequence>MLQSPFNYIPKDKRKFLPSTTTATKTAKRSAGSSNNQIGICSSTPKSSSYRKTLLHTPPPSTHKRFHQQSKKQKTCDSINNNSGQLMSSPTPKRIDDATDDTFTITKSIGSIRSTPTTPPMESRNHRQQVNTPPPTSAKARHYVNETSSRISNHKSSLETKLKLIQLKMENLEESSTKSDITELLQSAIDELSQNEQDLQLPMRKFDEFLSPADPMTPIDQIMYKNGLGLATPPPPQPSIQSMVEDRQYLQMDDHWIPSFAI</sequence>
<evidence type="ECO:0000313" key="3">
    <source>
        <dbReference type="Proteomes" id="UP000005018"/>
    </source>
</evidence>
<organism evidence="2 3">
    <name type="scientific">Candida orthopsilosis (strain 90-125)</name>
    <name type="common">Yeast</name>
    <dbReference type="NCBI Taxonomy" id="1136231"/>
    <lineage>
        <taxon>Eukaryota</taxon>
        <taxon>Fungi</taxon>
        <taxon>Dikarya</taxon>
        <taxon>Ascomycota</taxon>
        <taxon>Saccharomycotina</taxon>
        <taxon>Pichiomycetes</taxon>
        <taxon>Debaryomycetaceae</taxon>
        <taxon>Candida/Lodderomyces clade</taxon>
        <taxon>Candida</taxon>
    </lineage>
</organism>
<evidence type="ECO:0000256" key="1">
    <source>
        <dbReference type="SAM" id="MobiDB-lite"/>
    </source>
</evidence>
<dbReference type="Proteomes" id="UP000005018">
    <property type="component" value="Chromosome 7"/>
</dbReference>
<dbReference type="HOGENOM" id="CLU_1061726_0_0_1"/>
<accession>H8XAU6</accession>
<proteinExistence type="predicted"/>
<protein>
    <submittedName>
        <fullName evidence="2">Uncharacterized protein</fullName>
    </submittedName>
</protein>
<feature type="region of interest" description="Disordered" evidence="1">
    <location>
        <begin position="110"/>
        <end position="155"/>
    </location>
</feature>
<feature type="compositionally biased region" description="Polar residues" evidence="1">
    <location>
        <begin position="76"/>
        <end position="91"/>
    </location>
</feature>
<keyword evidence="3" id="KW-1185">Reference proteome</keyword>
<feature type="compositionally biased region" description="Polar residues" evidence="1">
    <location>
        <begin position="31"/>
        <end position="51"/>
    </location>
</feature>
<dbReference type="RefSeq" id="XP_003871072.1">
    <property type="nucleotide sequence ID" value="XM_003871023.1"/>
</dbReference>
<dbReference type="GeneID" id="14542132"/>
<name>H8XAU6_CANO9</name>
<gene>
    <name evidence="2" type="ORF">CORT_0G02670</name>
</gene>
<feature type="region of interest" description="Disordered" evidence="1">
    <location>
        <begin position="1"/>
        <end position="98"/>
    </location>
</feature>
<dbReference type="AlphaFoldDB" id="H8XAU6"/>
<reference evidence="2 3" key="1">
    <citation type="journal article" date="2012" name="PLoS ONE">
        <title>Sequence and analysis of the genome of the pathogenic yeast Candida orthopsilosis.</title>
        <authorList>
            <person name="Riccombeni A."/>
            <person name="Vidanes G."/>
            <person name="Proux-Wera E."/>
            <person name="Wolfe K.H."/>
            <person name="Butler G."/>
        </authorList>
    </citation>
    <scope>NUCLEOTIDE SEQUENCE [LARGE SCALE GENOMIC DNA]</scope>
    <source>
        <strain evidence="2 3">Co 90-125</strain>
    </source>
</reference>
<feature type="compositionally biased region" description="Basic residues" evidence="1">
    <location>
        <begin position="62"/>
        <end position="73"/>
    </location>
</feature>
<evidence type="ECO:0000313" key="2">
    <source>
        <dbReference type="EMBL" id="CCG24947.1"/>
    </source>
</evidence>